<dbReference type="Proteomes" id="UP000077248">
    <property type="component" value="Unassembled WGS sequence"/>
</dbReference>
<dbReference type="RefSeq" id="XP_018391904.1">
    <property type="nucleotide sequence ID" value="XM_018531969.1"/>
</dbReference>
<protein>
    <recommendedName>
        <fullName evidence="1">F-box domain-containing protein</fullName>
    </recommendedName>
</protein>
<sequence>MSSIWLRKWISPCARVYYINLFLRFFSTSRMQMRKPVVYQQTPLTKSQAALAPNTACLASLPTELILEITDRLALDAILALKLTQRRFNDILPLDQRRWQAPRSRCAQRAIQVYLTPSSSKPSHRHCIVCNAEYPISQFKSSNSPACAPMEHTNVPHDIIKLPPRVCFWHVGRFMRIISHEAGNKNGWVSHSDKMCMHCGDIQGWDKCECKCDSCSFWEVTVYNRHINDGQKCRNPVFWRDAPSSRVRGENQLWVREEFWDANGKQFVDLPVRFESA</sequence>
<dbReference type="PROSITE" id="PS50181">
    <property type="entry name" value="FBOX"/>
    <property type="match status" value="1"/>
</dbReference>
<evidence type="ECO:0000313" key="3">
    <source>
        <dbReference type="Proteomes" id="UP000077248"/>
    </source>
</evidence>
<dbReference type="GeneID" id="29117563"/>
<name>A0A177E3D8_ALTAL</name>
<feature type="domain" description="F-box" evidence="1">
    <location>
        <begin position="55"/>
        <end position="102"/>
    </location>
</feature>
<evidence type="ECO:0000259" key="1">
    <source>
        <dbReference type="PROSITE" id="PS50181"/>
    </source>
</evidence>
<organism evidence="2 3">
    <name type="scientific">Alternaria alternata</name>
    <name type="common">Alternaria rot fungus</name>
    <name type="synonym">Torula alternata</name>
    <dbReference type="NCBI Taxonomy" id="5599"/>
    <lineage>
        <taxon>Eukaryota</taxon>
        <taxon>Fungi</taxon>
        <taxon>Dikarya</taxon>
        <taxon>Ascomycota</taxon>
        <taxon>Pezizomycotina</taxon>
        <taxon>Dothideomycetes</taxon>
        <taxon>Pleosporomycetidae</taxon>
        <taxon>Pleosporales</taxon>
        <taxon>Pleosporineae</taxon>
        <taxon>Pleosporaceae</taxon>
        <taxon>Alternaria</taxon>
        <taxon>Alternaria sect. Alternaria</taxon>
        <taxon>Alternaria alternata complex</taxon>
    </lineage>
</organism>
<accession>A0A177E3D8</accession>
<reference evidence="2 3" key="1">
    <citation type="submission" date="2016-05" db="EMBL/GenBank/DDBJ databases">
        <title>Comparative analysis of secretome profiles of manganese(II)-oxidizing ascomycete fungi.</title>
        <authorList>
            <consortium name="DOE Joint Genome Institute"/>
            <person name="Zeiner C.A."/>
            <person name="Purvine S.O."/>
            <person name="Zink E.M."/>
            <person name="Wu S."/>
            <person name="Pasa-Tolic L."/>
            <person name="Chaput D.L."/>
            <person name="Haridas S."/>
            <person name="Grigoriev I.V."/>
            <person name="Santelli C.M."/>
            <person name="Hansel C.M."/>
        </authorList>
    </citation>
    <scope>NUCLEOTIDE SEQUENCE [LARGE SCALE GENOMIC DNA]</scope>
    <source>
        <strain evidence="2 3">SRC1lrK2f</strain>
    </source>
</reference>
<dbReference type="InterPro" id="IPR001810">
    <property type="entry name" value="F-box_dom"/>
</dbReference>
<dbReference type="AlphaFoldDB" id="A0A177E3D8"/>
<keyword evidence="3" id="KW-1185">Reference proteome</keyword>
<dbReference type="EMBL" id="KV441469">
    <property type="protein sequence ID" value="OAG26483.1"/>
    <property type="molecule type" value="Genomic_DNA"/>
</dbReference>
<gene>
    <name evidence="2" type="ORF">CC77DRAFT_50938</name>
</gene>
<dbReference type="KEGG" id="aalt:CC77DRAFT_50938"/>
<proteinExistence type="predicted"/>
<evidence type="ECO:0000313" key="2">
    <source>
        <dbReference type="EMBL" id="OAG26483.1"/>
    </source>
</evidence>
<dbReference type="OMA" id="CRICEYL"/>
<dbReference type="VEuPathDB" id="FungiDB:CC77DRAFT_50938"/>